<dbReference type="Proteomes" id="UP000820818">
    <property type="component" value="Linkage Group LG6"/>
</dbReference>
<evidence type="ECO:0000313" key="3">
    <source>
        <dbReference type="Proteomes" id="UP000820818"/>
    </source>
</evidence>
<dbReference type="GO" id="GO:0003723">
    <property type="term" value="F:RNA binding"/>
    <property type="evidence" value="ECO:0007669"/>
    <property type="project" value="TreeGrafter"/>
</dbReference>
<accession>A0AAD5PRH9</accession>
<sequence length="419" mass="47511">MVHIMEKQATVQNESLWESRANTQLIKELRGQLANLQTVTAQILEWNSKLKELDLDHFEYFFQLDDTFEAMNQILQWLHQLADSLNIGFSLLANGHLAPQIIAPARFNAVIKNVNRQLPRGWSISSDELWVAYREATVTVAALEHQFRIFIQVPIFDHAQQYKLFQIISLPGAADNGTHSVSFSNLPNFLAVATDLETFLELSKDDVRECSKIGRPLCKFHTGISKRNARKSCAMAVFMNDIPRIKTQCRKKFADWRGLEVVYIGANQWAFSATKPHDIVFSCPPNVGQPPLRTITLPADPTSNNSRKHIVIEIPRENTSSIDLISELLRRNDRARLAAEMTGEQIHNLVAEVEKHTNASPARYPYEMIIAMLLLSIGIALLSYKFYLLSERLAAHEQLDVVSLPPGDRGSEELEMQNL</sequence>
<name>A0AAD5PRH9_9CRUS</name>
<feature type="transmembrane region" description="Helical" evidence="1">
    <location>
        <begin position="364"/>
        <end position="384"/>
    </location>
</feature>
<dbReference type="GO" id="GO:0005737">
    <property type="term" value="C:cytoplasm"/>
    <property type="evidence" value="ECO:0007669"/>
    <property type="project" value="TreeGrafter"/>
</dbReference>
<organism evidence="2 3">
    <name type="scientific">Daphnia sinensis</name>
    <dbReference type="NCBI Taxonomy" id="1820382"/>
    <lineage>
        <taxon>Eukaryota</taxon>
        <taxon>Metazoa</taxon>
        <taxon>Ecdysozoa</taxon>
        <taxon>Arthropoda</taxon>
        <taxon>Crustacea</taxon>
        <taxon>Branchiopoda</taxon>
        <taxon>Diplostraca</taxon>
        <taxon>Cladocera</taxon>
        <taxon>Anomopoda</taxon>
        <taxon>Daphniidae</taxon>
        <taxon>Daphnia</taxon>
        <taxon>Daphnia similis group</taxon>
    </lineage>
</organism>
<keyword evidence="3" id="KW-1185">Reference proteome</keyword>
<comment type="caution">
    <text evidence="2">The sequence shown here is derived from an EMBL/GenBank/DDBJ whole genome shotgun (WGS) entry which is preliminary data.</text>
</comment>
<dbReference type="InterPro" id="IPR022048">
    <property type="entry name" value="Envelope_fusion-like"/>
</dbReference>
<reference evidence="2 3" key="1">
    <citation type="submission" date="2022-05" db="EMBL/GenBank/DDBJ databases">
        <title>A multi-omics perspective on studying reproductive biology in Daphnia sinensis.</title>
        <authorList>
            <person name="Jia J."/>
        </authorList>
    </citation>
    <scope>NUCLEOTIDE SEQUENCE [LARGE SCALE GENOMIC DNA]</scope>
    <source>
        <strain evidence="2 3">WSL</strain>
    </source>
</reference>
<proteinExistence type="predicted"/>
<dbReference type="PANTHER" id="PTHR22922">
    <property type="entry name" value="GPI-ANCHORED PROTEIN P137"/>
    <property type="match status" value="1"/>
</dbReference>
<evidence type="ECO:0000256" key="1">
    <source>
        <dbReference type="SAM" id="Phobius"/>
    </source>
</evidence>
<protein>
    <submittedName>
        <fullName evidence="2">Uncharacterized protein</fullName>
    </submittedName>
</protein>
<gene>
    <name evidence="2" type="ORF">GHT06_016930</name>
</gene>
<dbReference type="AlphaFoldDB" id="A0AAD5PRH9"/>
<dbReference type="Pfam" id="PF12259">
    <property type="entry name" value="Baculo_F"/>
    <property type="match status" value="1"/>
</dbReference>
<keyword evidence="1" id="KW-1133">Transmembrane helix</keyword>
<dbReference type="EMBL" id="WJBH02000006">
    <property type="protein sequence ID" value="KAI9557131.1"/>
    <property type="molecule type" value="Genomic_DNA"/>
</dbReference>
<keyword evidence="1" id="KW-0472">Membrane</keyword>
<evidence type="ECO:0000313" key="2">
    <source>
        <dbReference type="EMBL" id="KAI9557131.1"/>
    </source>
</evidence>
<dbReference type="PANTHER" id="PTHR22922:SF19">
    <property type="entry name" value="CAPRIN HOMOLOG"/>
    <property type="match status" value="1"/>
</dbReference>
<dbReference type="InterPro" id="IPR028816">
    <property type="entry name" value="Caprin"/>
</dbReference>
<keyword evidence="1" id="KW-0812">Transmembrane</keyword>